<dbReference type="PROSITE" id="PS50096">
    <property type="entry name" value="IQ"/>
    <property type="match status" value="1"/>
</dbReference>
<feature type="compositionally biased region" description="Basic residues" evidence="11">
    <location>
        <begin position="365"/>
        <end position="386"/>
    </location>
</feature>
<feature type="coiled-coil region" evidence="10">
    <location>
        <begin position="163"/>
        <end position="208"/>
    </location>
</feature>
<evidence type="ECO:0000256" key="10">
    <source>
        <dbReference type="SAM" id="Coils"/>
    </source>
</evidence>
<keyword evidence="6" id="KW-0969">Cilium</keyword>
<evidence type="ECO:0000256" key="5">
    <source>
        <dbReference type="ARBA" id="ARBA00022846"/>
    </source>
</evidence>
<gene>
    <name evidence="12" type="primary">Iqcg</name>
    <name evidence="12" type="ORF">GTO93_0015128</name>
</gene>
<keyword evidence="7" id="KW-0206">Cytoskeleton</keyword>
<dbReference type="InterPro" id="IPR042618">
    <property type="entry name" value="IQCG"/>
</dbReference>
<evidence type="ECO:0000313" key="12">
    <source>
        <dbReference type="EMBL" id="MBN3271051.1"/>
    </source>
</evidence>
<feature type="region of interest" description="Disordered" evidence="11">
    <location>
        <begin position="362"/>
        <end position="386"/>
    </location>
</feature>
<evidence type="ECO:0000256" key="9">
    <source>
        <dbReference type="ARBA" id="ARBA00032183"/>
    </source>
</evidence>
<evidence type="ECO:0000256" key="4">
    <source>
        <dbReference type="ARBA" id="ARBA00022490"/>
    </source>
</evidence>
<keyword evidence="5" id="KW-0282">Flagellum</keyword>
<proteinExistence type="inferred from homology"/>
<evidence type="ECO:0000256" key="7">
    <source>
        <dbReference type="ARBA" id="ARBA00023212"/>
    </source>
</evidence>
<dbReference type="CDD" id="cd23766">
    <property type="entry name" value="IQCG"/>
    <property type="match status" value="1"/>
</dbReference>
<comment type="caution">
    <text evidence="12">The sequence shown here is derived from an EMBL/GenBank/DDBJ whole genome shotgun (WGS) entry which is preliminary data.</text>
</comment>
<keyword evidence="4" id="KW-0963">Cytoplasm</keyword>
<keyword evidence="13" id="KW-1185">Reference proteome</keyword>
<keyword evidence="8" id="KW-0966">Cell projection</keyword>
<dbReference type="Proteomes" id="UP001166093">
    <property type="component" value="Unassembled WGS sequence"/>
</dbReference>
<dbReference type="EMBL" id="JAAWVQ010007583">
    <property type="protein sequence ID" value="MBN3271051.1"/>
    <property type="molecule type" value="Genomic_DNA"/>
</dbReference>
<evidence type="ECO:0000256" key="3">
    <source>
        <dbReference type="ARBA" id="ARBA00013738"/>
    </source>
</evidence>
<feature type="non-terminal residue" evidence="12">
    <location>
        <position position="386"/>
    </location>
</feature>
<accession>A0ABS2XA33</accession>
<name>A0ABS2XA33_POLSP</name>
<evidence type="ECO:0000256" key="8">
    <source>
        <dbReference type="ARBA" id="ARBA00023273"/>
    </source>
</evidence>
<comment type="similarity">
    <text evidence="2">Belongs to the DRC9 family.</text>
</comment>
<evidence type="ECO:0000313" key="13">
    <source>
        <dbReference type="Proteomes" id="UP001166093"/>
    </source>
</evidence>
<dbReference type="PANTHER" id="PTHR14871">
    <property type="entry name" value="DYNEIN REGULATORY COMPLEX PROTEIN 9"/>
    <property type="match status" value="1"/>
</dbReference>
<reference evidence="12" key="1">
    <citation type="journal article" date="2021" name="Cell">
        <title>Tracing the genetic footprints of vertebrate landing in non-teleost ray-finned fishes.</title>
        <authorList>
            <person name="Bi X."/>
            <person name="Wang K."/>
            <person name="Yang L."/>
            <person name="Pan H."/>
            <person name="Jiang H."/>
            <person name="Wei Q."/>
            <person name="Fang M."/>
            <person name="Yu H."/>
            <person name="Zhu C."/>
            <person name="Cai Y."/>
            <person name="He Y."/>
            <person name="Gan X."/>
            <person name="Zeng H."/>
            <person name="Yu D."/>
            <person name="Zhu Y."/>
            <person name="Jiang H."/>
            <person name="Qiu Q."/>
            <person name="Yang H."/>
            <person name="Zhang Y.E."/>
            <person name="Wang W."/>
            <person name="Zhu M."/>
            <person name="He S."/>
            <person name="Zhang G."/>
        </authorList>
    </citation>
    <scope>NUCLEOTIDE SEQUENCE</scope>
    <source>
        <strain evidence="12">Pddl_001</strain>
    </source>
</reference>
<protein>
    <recommendedName>
        <fullName evidence="3">Dynein regulatory complex protein 9</fullName>
    </recommendedName>
    <alternativeName>
        <fullName evidence="9">IQ domain-containing protein G</fullName>
    </alternativeName>
</protein>
<dbReference type="InterPro" id="IPR000048">
    <property type="entry name" value="IQ_motif_EF-hand-BS"/>
</dbReference>
<feature type="non-terminal residue" evidence="12">
    <location>
        <position position="1"/>
    </location>
</feature>
<dbReference type="PANTHER" id="PTHR14871:SF1">
    <property type="entry name" value="DYNEIN REGULATORY COMPLEX PROTEIN 9"/>
    <property type="match status" value="1"/>
</dbReference>
<evidence type="ECO:0000256" key="2">
    <source>
        <dbReference type="ARBA" id="ARBA00008222"/>
    </source>
</evidence>
<dbReference type="Pfam" id="PF00612">
    <property type="entry name" value="IQ"/>
    <property type="match status" value="1"/>
</dbReference>
<keyword evidence="10" id="KW-0175">Coiled coil</keyword>
<evidence type="ECO:0000256" key="6">
    <source>
        <dbReference type="ARBA" id="ARBA00023069"/>
    </source>
</evidence>
<comment type="subcellular location">
    <subcellularLocation>
        <location evidence="1">Cytoplasm</location>
        <location evidence="1">Cytoskeleton</location>
        <location evidence="1">Flagellum axoneme</location>
    </subcellularLocation>
</comment>
<organism evidence="12 13">
    <name type="scientific">Polyodon spathula</name>
    <name type="common">North American paddlefish</name>
    <name type="synonym">Squalus spathula</name>
    <dbReference type="NCBI Taxonomy" id="7913"/>
    <lineage>
        <taxon>Eukaryota</taxon>
        <taxon>Metazoa</taxon>
        <taxon>Chordata</taxon>
        <taxon>Craniata</taxon>
        <taxon>Vertebrata</taxon>
        <taxon>Euteleostomi</taxon>
        <taxon>Actinopterygii</taxon>
        <taxon>Chondrostei</taxon>
        <taxon>Acipenseriformes</taxon>
        <taxon>Polyodontidae</taxon>
        <taxon>Polyodon</taxon>
    </lineage>
</organism>
<evidence type="ECO:0000256" key="1">
    <source>
        <dbReference type="ARBA" id="ARBA00004611"/>
    </source>
</evidence>
<evidence type="ECO:0000256" key="11">
    <source>
        <dbReference type="SAM" id="MobiDB-lite"/>
    </source>
</evidence>
<sequence length="386" mass="44897">MEPLSPLDLLRVSTVLEDCVDQLSILGYIMPVSYEGRPDSESFVGDDIGRILKHQKKLQWKFKELLSSKSQSLVRKPHLEGEQQGDTAGDLKRSNLMISRALEQDPLSAESLLKVQVDRQFAAGVIMETLSELQEFGTFQKLLLAVEVEKDKKANLYNIIVSEEEGRRRMKALQRQLQDIRKEKELELQRRNEMIAHLKDQLQEMKAKTGLEEKYMKKSCELQVTQGQKICGEHEHKHLDDIQRLKDKLDEETRSHLEIENFLKHHQTELEEKLEFWMEKYDKDIDAKQHELTMLKTAKANDLARLQELAKQVGECEQVVMEDRVEKENERKRRGQEELEYKSCTKIQAWWRGIMVRKCLGPYKTGKKGKKGKKGKGKGGGKKKKK</sequence>